<sequence>MDTLRAKRIFLLASLILAVVNASLNCTVTNASIPQYACPNSTCPQIAEYAVGDIAWIWCAVDDMEQPNRWMFLENNRYAPAGPGVFERYQDCWFFNQTWPQGTELLPYCRNATFVPKPPPGPCSC</sequence>
<keyword evidence="3" id="KW-1185">Reference proteome</keyword>
<dbReference type="Proteomes" id="UP000799324">
    <property type="component" value="Unassembled WGS sequence"/>
</dbReference>
<dbReference type="EMBL" id="MU004306">
    <property type="protein sequence ID" value="KAF2659530.1"/>
    <property type="molecule type" value="Genomic_DNA"/>
</dbReference>
<accession>A0A6A6THZ2</accession>
<proteinExistence type="predicted"/>
<evidence type="ECO:0000256" key="1">
    <source>
        <dbReference type="SAM" id="SignalP"/>
    </source>
</evidence>
<name>A0A6A6THZ2_9PLEO</name>
<keyword evidence="1" id="KW-0732">Signal</keyword>
<evidence type="ECO:0008006" key="4">
    <source>
        <dbReference type="Google" id="ProtNLM"/>
    </source>
</evidence>
<dbReference type="OrthoDB" id="3730179at2759"/>
<dbReference type="AlphaFoldDB" id="A0A6A6THZ2"/>
<protein>
    <recommendedName>
        <fullName evidence="4">Secreted protein</fullName>
    </recommendedName>
</protein>
<reference evidence="2" key="1">
    <citation type="journal article" date="2020" name="Stud. Mycol.">
        <title>101 Dothideomycetes genomes: a test case for predicting lifestyles and emergence of pathogens.</title>
        <authorList>
            <person name="Haridas S."/>
            <person name="Albert R."/>
            <person name="Binder M."/>
            <person name="Bloem J."/>
            <person name="Labutti K."/>
            <person name="Salamov A."/>
            <person name="Andreopoulos B."/>
            <person name="Baker S."/>
            <person name="Barry K."/>
            <person name="Bills G."/>
            <person name="Bluhm B."/>
            <person name="Cannon C."/>
            <person name="Castanera R."/>
            <person name="Culley D."/>
            <person name="Daum C."/>
            <person name="Ezra D."/>
            <person name="Gonzalez J."/>
            <person name="Henrissat B."/>
            <person name="Kuo A."/>
            <person name="Liang C."/>
            <person name="Lipzen A."/>
            <person name="Lutzoni F."/>
            <person name="Magnuson J."/>
            <person name="Mondo S."/>
            <person name="Nolan M."/>
            <person name="Ohm R."/>
            <person name="Pangilinan J."/>
            <person name="Park H.-J."/>
            <person name="Ramirez L."/>
            <person name="Alfaro M."/>
            <person name="Sun H."/>
            <person name="Tritt A."/>
            <person name="Yoshinaga Y."/>
            <person name="Zwiers L.-H."/>
            <person name="Turgeon B."/>
            <person name="Goodwin S."/>
            <person name="Spatafora J."/>
            <person name="Crous P."/>
            <person name="Grigoriev I."/>
        </authorList>
    </citation>
    <scope>NUCLEOTIDE SEQUENCE</scope>
    <source>
        <strain evidence="2">CBS 122681</strain>
    </source>
</reference>
<evidence type="ECO:0000313" key="3">
    <source>
        <dbReference type="Proteomes" id="UP000799324"/>
    </source>
</evidence>
<feature type="signal peptide" evidence="1">
    <location>
        <begin position="1"/>
        <end position="22"/>
    </location>
</feature>
<evidence type="ECO:0000313" key="2">
    <source>
        <dbReference type="EMBL" id="KAF2659530.1"/>
    </source>
</evidence>
<gene>
    <name evidence="2" type="ORF">K491DRAFT_164670</name>
</gene>
<feature type="chain" id="PRO_5025496005" description="Secreted protein" evidence="1">
    <location>
        <begin position="23"/>
        <end position="125"/>
    </location>
</feature>
<organism evidence="2 3">
    <name type="scientific">Lophiostoma macrostomum CBS 122681</name>
    <dbReference type="NCBI Taxonomy" id="1314788"/>
    <lineage>
        <taxon>Eukaryota</taxon>
        <taxon>Fungi</taxon>
        <taxon>Dikarya</taxon>
        <taxon>Ascomycota</taxon>
        <taxon>Pezizomycotina</taxon>
        <taxon>Dothideomycetes</taxon>
        <taxon>Pleosporomycetidae</taxon>
        <taxon>Pleosporales</taxon>
        <taxon>Lophiostomataceae</taxon>
        <taxon>Lophiostoma</taxon>
    </lineage>
</organism>